<protein>
    <submittedName>
        <fullName evidence="1">Uncharacterized protein</fullName>
    </submittedName>
</protein>
<comment type="caution">
    <text evidence="1">The sequence shown here is derived from an EMBL/GenBank/DDBJ whole genome shotgun (WGS) entry which is preliminary data.</text>
</comment>
<keyword evidence="2" id="KW-1185">Reference proteome</keyword>
<evidence type="ECO:0000313" key="1">
    <source>
        <dbReference type="EMBL" id="TCL55696.1"/>
    </source>
</evidence>
<reference evidence="1 2" key="1">
    <citation type="submission" date="2019-03" db="EMBL/GenBank/DDBJ databases">
        <title>Genomic Encyclopedia of Type Strains, Phase IV (KMG-IV): sequencing the most valuable type-strain genomes for metagenomic binning, comparative biology and taxonomic classification.</title>
        <authorList>
            <person name="Goeker M."/>
        </authorList>
    </citation>
    <scope>NUCLEOTIDE SEQUENCE [LARGE SCALE GENOMIC DNA]</scope>
    <source>
        <strain evidence="1 2">DSM 100556</strain>
    </source>
</reference>
<evidence type="ECO:0000313" key="2">
    <source>
        <dbReference type="Proteomes" id="UP000295718"/>
    </source>
</evidence>
<proteinExistence type="predicted"/>
<dbReference type="Proteomes" id="UP000295718">
    <property type="component" value="Unassembled WGS sequence"/>
</dbReference>
<accession>A0A4R1QPG4</accession>
<dbReference type="STRING" id="1469948.GCA_000732725_01204"/>
<sequence length="32" mass="3518">MAVMDLERALQVKIDIVKSSGRDFVDALLNIG</sequence>
<organism evidence="1 2">
    <name type="scientific">Kineothrix alysoides</name>
    <dbReference type="NCBI Taxonomy" id="1469948"/>
    <lineage>
        <taxon>Bacteria</taxon>
        <taxon>Bacillati</taxon>
        <taxon>Bacillota</taxon>
        <taxon>Clostridia</taxon>
        <taxon>Lachnospirales</taxon>
        <taxon>Lachnospiraceae</taxon>
        <taxon>Kineothrix</taxon>
    </lineage>
</organism>
<dbReference type="AlphaFoldDB" id="A0A4R1QPG4"/>
<gene>
    <name evidence="1" type="ORF">EDD76_114107</name>
</gene>
<dbReference type="EMBL" id="SLUO01000014">
    <property type="protein sequence ID" value="TCL55696.1"/>
    <property type="molecule type" value="Genomic_DNA"/>
</dbReference>
<name>A0A4R1QPG4_9FIRM</name>